<proteinExistence type="inferred from homology"/>
<dbReference type="PANTHER" id="PTHR12215">
    <property type="entry name" value="PHOSPHOPANTETHEINE TRANSFERASE"/>
    <property type="match status" value="1"/>
</dbReference>
<dbReference type="GO" id="GO:0019878">
    <property type="term" value="P:lysine biosynthetic process via aminoadipic acid"/>
    <property type="evidence" value="ECO:0007669"/>
    <property type="project" value="TreeGrafter"/>
</dbReference>
<dbReference type="GO" id="GO:0005829">
    <property type="term" value="C:cytosol"/>
    <property type="evidence" value="ECO:0007669"/>
    <property type="project" value="TreeGrafter"/>
</dbReference>
<comment type="cofactor">
    <cofactor evidence="1">
        <name>Mg(2+)</name>
        <dbReference type="ChEBI" id="CHEBI:18420"/>
    </cofactor>
</comment>
<dbReference type="SUPFAM" id="SSF56214">
    <property type="entry name" value="4'-phosphopantetheinyl transferase"/>
    <property type="match status" value="2"/>
</dbReference>
<dbReference type="NCBIfam" id="TIGR00556">
    <property type="entry name" value="pantethn_trn"/>
    <property type="match status" value="1"/>
</dbReference>
<evidence type="ECO:0000259" key="8">
    <source>
        <dbReference type="Pfam" id="PF22624"/>
    </source>
</evidence>
<dbReference type="InterPro" id="IPR050559">
    <property type="entry name" value="P-Pant_transferase_sf"/>
</dbReference>
<feature type="region of interest" description="Disordered" evidence="6">
    <location>
        <begin position="251"/>
        <end position="274"/>
    </location>
</feature>
<gene>
    <name evidence="9" type="ORF">HAV00_04225</name>
</gene>
<evidence type="ECO:0000256" key="3">
    <source>
        <dbReference type="ARBA" id="ARBA00022679"/>
    </source>
</evidence>
<name>A0A6G8ZZL1_9BRAD</name>
<dbReference type="InterPro" id="IPR004568">
    <property type="entry name" value="Ppantetheine-prot_Trfase_dom"/>
</dbReference>
<keyword evidence="3 9" id="KW-0808">Transferase</keyword>
<protein>
    <submittedName>
        <fullName evidence="9">4'-phosphopantetheinyl transferase superfamily protein</fullName>
    </submittedName>
</protein>
<evidence type="ECO:0000259" key="7">
    <source>
        <dbReference type="Pfam" id="PF01648"/>
    </source>
</evidence>
<evidence type="ECO:0000256" key="4">
    <source>
        <dbReference type="ARBA" id="ARBA00022723"/>
    </source>
</evidence>
<evidence type="ECO:0000256" key="1">
    <source>
        <dbReference type="ARBA" id="ARBA00001946"/>
    </source>
</evidence>
<dbReference type="InterPro" id="IPR008278">
    <property type="entry name" value="4-PPantetheinyl_Trfase_dom"/>
</dbReference>
<dbReference type="PANTHER" id="PTHR12215:SF10">
    <property type="entry name" value="L-AMINOADIPATE-SEMIALDEHYDE DEHYDROGENASE-PHOSPHOPANTETHEINYL TRANSFERASE"/>
    <property type="match status" value="1"/>
</dbReference>
<feature type="domain" description="4'-phosphopantetheinyl transferase" evidence="7">
    <location>
        <begin position="132"/>
        <end position="229"/>
    </location>
</feature>
<dbReference type="RefSeq" id="WP_166466846.1">
    <property type="nucleotide sequence ID" value="NZ_CP050066.2"/>
</dbReference>
<dbReference type="InterPro" id="IPR037143">
    <property type="entry name" value="4-PPantetheinyl_Trfase_dom_sf"/>
</dbReference>
<dbReference type="GO" id="GO:0006633">
    <property type="term" value="P:fatty acid biosynthetic process"/>
    <property type="evidence" value="ECO:0007669"/>
    <property type="project" value="InterPro"/>
</dbReference>
<reference evidence="9 10" key="1">
    <citation type="journal article" date="2020" name="Int. J. Syst. Evol. Microbiol.">
        <title>Description and complete genome sequences of Bradyrhizobium symbiodeficiens sp. nov., a non-symbiotic bacterium associated with legumes native to Canada.</title>
        <authorList>
            <person name="Bromfield E.S.P."/>
            <person name="Cloutier S."/>
            <person name="Nguyen H.D.T."/>
        </authorList>
    </citation>
    <scope>NUCLEOTIDE SEQUENCE [LARGE SCALE GENOMIC DNA]</scope>
    <source>
        <strain evidence="9 10">101S1MB</strain>
    </source>
</reference>
<dbReference type="GO" id="GO:0000287">
    <property type="term" value="F:magnesium ion binding"/>
    <property type="evidence" value="ECO:0007669"/>
    <property type="project" value="InterPro"/>
</dbReference>
<dbReference type="EMBL" id="CP050066">
    <property type="protein sequence ID" value="QIP05506.1"/>
    <property type="molecule type" value="Genomic_DNA"/>
</dbReference>
<dbReference type="InterPro" id="IPR055066">
    <property type="entry name" value="AASDHPPT_N"/>
</dbReference>
<organism evidence="9 10">
    <name type="scientific">Bradyrhizobium symbiodeficiens</name>
    <dbReference type="NCBI Taxonomy" id="1404367"/>
    <lineage>
        <taxon>Bacteria</taxon>
        <taxon>Pseudomonadati</taxon>
        <taxon>Pseudomonadota</taxon>
        <taxon>Alphaproteobacteria</taxon>
        <taxon>Hyphomicrobiales</taxon>
        <taxon>Nitrobacteraceae</taxon>
        <taxon>Bradyrhizobium</taxon>
    </lineage>
</organism>
<dbReference type="Pfam" id="PF22624">
    <property type="entry name" value="AASDHPPT_N"/>
    <property type="match status" value="1"/>
</dbReference>
<accession>A0A6G8ZZL1</accession>
<keyword evidence="4" id="KW-0479">Metal-binding</keyword>
<feature type="domain" description="4'-phosphopantetheinyl transferase N-terminal" evidence="8">
    <location>
        <begin position="44"/>
        <end position="126"/>
    </location>
</feature>
<dbReference type="Proteomes" id="UP000500895">
    <property type="component" value="Chromosome"/>
</dbReference>
<evidence type="ECO:0000256" key="5">
    <source>
        <dbReference type="ARBA" id="ARBA00022842"/>
    </source>
</evidence>
<keyword evidence="5" id="KW-0460">Magnesium</keyword>
<evidence type="ECO:0000313" key="9">
    <source>
        <dbReference type="EMBL" id="QIP05506.1"/>
    </source>
</evidence>
<dbReference type="Pfam" id="PF01648">
    <property type="entry name" value="ACPS"/>
    <property type="match status" value="1"/>
</dbReference>
<evidence type="ECO:0000256" key="2">
    <source>
        <dbReference type="ARBA" id="ARBA00010990"/>
    </source>
</evidence>
<dbReference type="AlphaFoldDB" id="A0A6G8ZZL1"/>
<dbReference type="Gene3D" id="3.90.470.20">
    <property type="entry name" value="4'-phosphopantetheinyl transferase domain"/>
    <property type="match status" value="2"/>
</dbReference>
<dbReference type="GO" id="GO:0008897">
    <property type="term" value="F:holo-[acyl-carrier-protein] synthase activity"/>
    <property type="evidence" value="ECO:0007669"/>
    <property type="project" value="InterPro"/>
</dbReference>
<evidence type="ECO:0000313" key="10">
    <source>
        <dbReference type="Proteomes" id="UP000500895"/>
    </source>
</evidence>
<comment type="similarity">
    <text evidence="2">Belongs to the P-Pant transferase superfamily. Gsp/Sfp/HetI/AcpT family.</text>
</comment>
<sequence length="274" mass="31088">MNARRAPDCFADHDWDSRVFAVFETPDVEIVGIRLDSPADVSAAVWQLLSKDEQRRAERFRYPQHRQQYVLTRAGLRRLLAERLHLPARAIEFVENSYGKPRLSPAHAPATLEFNLSHSENVAVYAFTRRHAVGIDIERIRQIPDAGDLAERFFSPSEIESIRSLPIEQRSLAFLTCWTRKEAFIKALGLGLSCPLDAFDVTIEPHIPARITRIEERVGELAHWRLHAFTPYPHYMAAVAYRAGGDDAWQPSQAGTQLRTAHHEQGAPDSALVH</sequence>
<evidence type="ECO:0000256" key="6">
    <source>
        <dbReference type="SAM" id="MobiDB-lite"/>
    </source>
</evidence>